<dbReference type="PANTHER" id="PTHR30118:SF15">
    <property type="entry name" value="TRANSCRIPTIONAL REGULATORY PROTEIN"/>
    <property type="match status" value="1"/>
</dbReference>
<dbReference type="SUPFAM" id="SSF46785">
    <property type="entry name" value="Winged helix' DNA-binding domain"/>
    <property type="match status" value="1"/>
</dbReference>
<evidence type="ECO:0000313" key="7">
    <source>
        <dbReference type="Proteomes" id="UP001596507"/>
    </source>
</evidence>
<dbReference type="PRINTS" id="PR00039">
    <property type="entry name" value="HTHLYSR"/>
</dbReference>
<organism evidence="6 7">
    <name type="scientific">Microbacterium fluvii</name>
    <dbReference type="NCBI Taxonomy" id="415215"/>
    <lineage>
        <taxon>Bacteria</taxon>
        <taxon>Bacillati</taxon>
        <taxon>Actinomycetota</taxon>
        <taxon>Actinomycetes</taxon>
        <taxon>Micrococcales</taxon>
        <taxon>Microbacteriaceae</taxon>
        <taxon>Microbacterium</taxon>
    </lineage>
</organism>
<dbReference type="Pfam" id="PF03466">
    <property type="entry name" value="LysR_substrate"/>
    <property type="match status" value="1"/>
</dbReference>
<dbReference type="EMBL" id="JBHTBE010000003">
    <property type="protein sequence ID" value="MFC7269557.1"/>
    <property type="molecule type" value="Genomic_DNA"/>
</dbReference>
<proteinExistence type="inferred from homology"/>
<dbReference type="RefSeq" id="WP_262874490.1">
    <property type="nucleotide sequence ID" value="NZ_BAABKW010000001.1"/>
</dbReference>
<evidence type="ECO:0000259" key="5">
    <source>
        <dbReference type="PROSITE" id="PS50931"/>
    </source>
</evidence>
<keyword evidence="3" id="KW-0238">DNA-binding</keyword>
<dbReference type="InterPro" id="IPR005119">
    <property type="entry name" value="LysR_subst-bd"/>
</dbReference>
<evidence type="ECO:0000313" key="6">
    <source>
        <dbReference type="EMBL" id="MFC7269557.1"/>
    </source>
</evidence>
<dbReference type="InterPro" id="IPR000847">
    <property type="entry name" value="LysR_HTH_N"/>
</dbReference>
<gene>
    <name evidence="6" type="ORF">ACFQRL_11345</name>
</gene>
<dbReference type="InterPro" id="IPR037402">
    <property type="entry name" value="YidZ_PBP2"/>
</dbReference>
<dbReference type="PANTHER" id="PTHR30118">
    <property type="entry name" value="HTH-TYPE TRANSCRIPTIONAL REGULATOR LEUO-RELATED"/>
    <property type="match status" value="1"/>
</dbReference>
<dbReference type="Gene3D" id="3.40.190.10">
    <property type="entry name" value="Periplasmic binding protein-like II"/>
    <property type="match status" value="2"/>
</dbReference>
<keyword evidence="7" id="KW-1185">Reference proteome</keyword>
<dbReference type="PROSITE" id="PS50931">
    <property type="entry name" value="HTH_LYSR"/>
    <property type="match status" value="1"/>
</dbReference>
<dbReference type="InterPro" id="IPR050389">
    <property type="entry name" value="LysR-type_TF"/>
</dbReference>
<keyword evidence="4" id="KW-0804">Transcription</keyword>
<dbReference type="Proteomes" id="UP001596507">
    <property type="component" value="Unassembled WGS sequence"/>
</dbReference>
<dbReference type="InterPro" id="IPR036390">
    <property type="entry name" value="WH_DNA-bd_sf"/>
</dbReference>
<protein>
    <submittedName>
        <fullName evidence="6">LysR family transcriptional regulator</fullName>
    </submittedName>
</protein>
<dbReference type="Pfam" id="PF00126">
    <property type="entry name" value="HTH_1"/>
    <property type="match status" value="1"/>
</dbReference>
<feature type="domain" description="HTH lysR-type" evidence="5">
    <location>
        <begin position="7"/>
        <end position="64"/>
    </location>
</feature>
<dbReference type="Gene3D" id="1.10.10.10">
    <property type="entry name" value="Winged helix-like DNA-binding domain superfamily/Winged helix DNA-binding domain"/>
    <property type="match status" value="1"/>
</dbReference>
<sequence length="314" mass="33759">MTDVRKLDLNLIVVLDALLIERNLTRAGERVGMTQPAVSGALSRLRELFGDPLLERDGRGFVLTPRAESLIPAVAECMVEVQRTFDALPEFDPATSSRTFLVAASDYVLSELTSPLIGLLEREAPHTRVEFSGLALDAEISAVDLLRSDVTIAGAGRGVPGKRASLFSDRFVCIADAANPALRNGSLSLDALRDLRHVRSVFGAHAATHIDDMLAAADLSPSVAATVQGFLPVPFAVAGTPWVGWVPERTAHRYADALGLVIADVPIAPSVLVEAAHWHPSKTDDAALQWLVQRLRHAAELVEFGTEGIDQPEE</sequence>
<keyword evidence="2" id="KW-0805">Transcription regulation</keyword>
<evidence type="ECO:0000256" key="4">
    <source>
        <dbReference type="ARBA" id="ARBA00023163"/>
    </source>
</evidence>
<evidence type="ECO:0000256" key="2">
    <source>
        <dbReference type="ARBA" id="ARBA00023015"/>
    </source>
</evidence>
<reference evidence="7" key="1">
    <citation type="journal article" date="2019" name="Int. J. Syst. Evol. Microbiol.">
        <title>The Global Catalogue of Microorganisms (GCM) 10K type strain sequencing project: providing services to taxonomists for standard genome sequencing and annotation.</title>
        <authorList>
            <consortium name="The Broad Institute Genomics Platform"/>
            <consortium name="The Broad Institute Genome Sequencing Center for Infectious Disease"/>
            <person name="Wu L."/>
            <person name="Ma J."/>
        </authorList>
    </citation>
    <scope>NUCLEOTIDE SEQUENCE [LARGE SCALE GENOMIC DNA]</scope>
    <source>
        <strain evidence="7">CGMCC 1.15772</strain>
    </source>
</reference>
<dbReference type="InterPro" id="IPR036388">
    <property type="entry name" value="WH-like_DNA-bd_sf"/>
</dbReference>
<comment type="similarity">
    <text evidence="1">Belongs to the LysR transcriptional regulatory family.</text>
</comment>
<accession>A0ABW2HGI9</accession>
<dbReference type="CDD" id="cd08417">
    <property type="entry name" value="PBP2_Nitroaromatics_like"/>
    <property type="match status" value="1"/>
</dbReference>
<evidence type="ECO:0000256" key="1">
    <source>
        <dbReference type="ARBA" id="ARBA00009437"/>
    </source>
</evidence>
<name>A0ABW2HGI9_9MICO</name>
<dbReference type="SUPFAM" id="SSF53850">
    <property type="entry name" value="Periplasmic binding protein-like II"/>
    <property type="match status" value="1"/>
</dbReference>
<evidence type="ECO:0000256" key="3">
    <source>
        <dbReference type="ARBA" id="ARBA00023125"/>
    </source>
</evidence>
<comment type="caution">
    <text evidence="6">The sequence shown here is derived from an EMBL/GenBank/DDBJ whole genome shotgun (WGS) entry which is preliminary data.</text>
</comment>